<evidence type="ECO:0000313" key="2">
    <source>
        <dbReference type="EMBL" id="KAK4425145.1"/>
    </source>
</evidence>
<proteinExistence type="predicted"/>
<feature type="compositionally biased region" description="Basic and acidic residues" evidence="1">
    <location>
        <begin position="61"/>
        <end position="75"/>
    </location>
</feature>
<dbReference type="Proteomes" id="UP001293254">
    <property type="component" value="Unassembled WGS sequence"/>
</dbReference>
<comment type="caution">
    <text evidence="2">The sequence shown here is derived from an EMBL/GenBank/DDBJ whole genome shotgun (WGS) entry which is preliminary data.</text>
</comment>
<sequence>MGPELQSDAPAKLPSIAVDVASNVDLGLNNQVWARRTLAKPSDRANAQGLQETMPSLETIDESRDRSVQLEKPVEPSDSASEQAERNPIRTICNMWLRHPDFLTEVARNWSYPTVVSGMARLAAKLKRLKHKLKEWNKVIFGDIFVRLKESEEAVQRAEHTYDESPKEANLVGMKGAMAEWQMAISIEEDYWKQKSSCKWVLEGDRNTRFFHSMVQKKRACTTISSITDEGRIITNPTEIATLARGPVAGAYPSARA</sequence>
<keyword evidence="3" id="KW-1185">Reference proteome</keyword>
<reference evidence="2" key="2">
    <citation type="journal article" date="2024" name="Plant">
        <title>Genomic evolution and insights into agronomic trait innovations of Sesamum species.</title>
        <authorList>
            <person name="Miao H."/>
            <person name="Wang L."/>
            <person name="Qu L."/>
            <person name="Liu H."/>
            <person name="Sun Y."/>
            <person name="Le M."/>
            <person name="Wang Q."/>
            <person name="Wei S."/>
            <person name="Zheng Y."/>
            <person name="Lin W."/>
            <person name="Duan Y."/>
            <person name="Cao H."/>
            <person name="Xiong S."/>
            <person name="Wang X."/>
            <person name="Wei L."/>
            <person name="Li C."/>
            <person name="Ma Q."/>
            <person name="Ju M."/>
            <person name="Zhao R."/>
            <person name="Li G."/>
            <person name="Mu C."/>
            <person name="Tian Q."/>
            <person name="Mei H."/>
            <person name="Zhang T."/>
            <person name="Gao T."/>
            <person name="Zhang H."/>
        </authorList>
    </citation>
    <scope>NUCLEOTIDE SEQUENCE</scope>
    <source>
        <strain evidence="2">3651</strain>
    </source>
</reference>
<dbReference type="EMBL" id="JACGWO010000006">
    <property type="protein sequence ID" value="KAK4425145.1"/>
    <property type="molecule type" value="Genomic_DNA"/>
</dbReference>
<evidence type="ECO:0000313" key="3">
    <source>
        <dbReference type="Proteomes" id="UP001293254"/>
    </source>
</evidence>
<gene>
    <name evidence="2" type="ORF">Salat_1708400</name>
</gene>
<dbReference type="AlphaFoldDB" id="A0AAE1Y7S5"/>
<name>A0AAE1Y7S5_9LAMI</name>
<protein>
    <submittedName>
        <fullName evidence="2">Uncharacterized protein</fullName>
    </submittedName>
</protein>
<reference evidence="2" key="1">
    <citation type="submission" date="2020-06" db="EMBL/GenBank/DDBJ databases">
        <authorList>
            <person name="Li T."/>
            <person name="Hu X."/>
            <person name="Zhang T."/>
            <person name="Song X."/>
            <person name="Zhang H."/>
            <person name="Dai N."/>
            <person name="Sheng W."/>
            <person name="Hou X."/>
            <person name="Wei L."/>
        </authorList>
    </citation>
    <scope>NUCLEOTIDE SEQUENCE</scope>
    <source>
        <strain evidence="2">3651</strain>
        <tissue evidence="2">Leaf</tissue>
    </source>
</reference>
<evidence type="ECO:0000256" key="1">
    <source>
        <dbReference type="SAM" id="MobiDB-lite"/>
    </source>
</evidence>
<accession>A0AAE1Y7S5</accession>
<feature type="region of interest" description="Disordered" evidence="1">
    <location>
        <begin position="39"/>
        <end position="85"/>
    </location>
</feature>
<organism evidence="2 3">
    <name type="scientific">Sesamum alatum</name>
    <dbReference type="NCBI Taxonomy" id="300844"/>
    <lineage>
        <taxon>Eukaryota</taxon>
        <taxon>Viridiplantae</taxon>
        <taxon>Streptophyta</taxon>
        <taxon>Embryophyta</taxon>
        <taxon>Tracheophyta</taxon>
        <taxon>Spermatophyta</taxon>
        <taxon>Magnoliopsida</taxon>
        <taxon>eudicotyledons</taxon>
        <taxon>Gunneridae</taxon>
        <taxon>Pentapetalae</taxon>
        <taxon>asterids</taxon>
        <taxon>lamiids</taxon>
        <taxon>Lamiales</taxon>
        <taxon>Pedaliaceae</taxon>
        <taxon>Sesamum</taxon>
    </lineage>
</organism>